<dbReference type="PANTHER" id="PTHR22916:SF51">
    <property type="entry name" value="GLYCOSYLTRANSFERASE EPSH-RELATED"/>
    <property type="match status" value="1"/>
</dbReference>
<dbReference type="PANTHER" id="PTHR22916">
    <property type="entry name" value="GLYCOSYLTRANSFERASE"/>
    <property type="match status" value="1"/>
</dbReference>
<organism evidence="5 6">
    <name type="scientific">Leptospira kanakyensis</name>
    <dbReference type="NCBI Taxonomy" id="2484968"/>
    <lineage>
        <taxon>Bacteria</taxon>
        <taxon>Pseudomonadati</taxon>
        <taxon>Spirochaetota</taxon>
        <taxon>Spirochaetia</taxon>
        <taxon>Leptospirales</taxon>
        <taxon>Leptospiraceae</taxon>
        <taxon>Leptospira</taxon>
    </lineage>
</organism>
<dbReference type="SUPFAM" id="SSF53448">
    <property type="entry name" value="Nucleotide-diphospho-sugar transferases"/>
    <property type="match status" value="1"/>
</dbReference>
<evidence type="ECO:0000259" key="4">
    <source>
        <dbReference type="Pfam" id="PF00535"/>
    </source>
</evidence>
<reference evidence="5" key="1">
    <citation type="journal article" date="2019" name="PLoS Negl. Trop. Dis.">
        <title>Revisiting the worldwide diversity of Leptospira species in the environment.</title>
        <authorList>
            <person name="Vincent A.T."/>
            <person name="Schiettekatte O."/>
            <person name="Bourhy P."/>
            <person name="Veyrier F.J."/>
            <person name="Picardeau M."/>
        </authorList>
    </citation>
    <scope>NUCLEOTIDE SEQUENCE [LARGE SCALE GENOMIC DNA]</scope>
    <source>
        <strain evidence="5">201800293</strain>
    </source>
</reference>
<feature type="domain" description="Glycosyltransferase 2-like" evidence="4">
    <location>
        <begin position="6"/>
        <end position="168"/>
    </location>
</feature>
<dbReference type="Gene3D" id="3.90.550.10">
    <property type="entry name" value="Spore Coat Polysaccharide Biosynthesis Protein SpsA, Chain A"/>
    <property type="match status" value="1"/>
</dbReference>
<dbReference type="CDD" id="cd00761">
    <property type="entry name" value="Glyco_tranf_GTA_type"/>
    <property type="match status" value="1"/>
</dbReference>
<keyword evidence="2 5" id="KW-0808">Transferase</keyword>
<evidence type="ECO:0000256" key="1">
    <source>
        <dbReference type="ARBA" id="ARBA00022676"/>
    </source>
</evidence>
<dbReference type="GO" id="GO:0016758">
    <property type="term" value="F:hexosyltransferase activity"/>
    <property type="evidence" value="ECO:0007669"/>
    <property type="project" value="UniProtKB-ARBA"/>
</dbReference>
<comment type="caution">
    <text evidence="5">The sequence shown here is derived from an EMBL/GenBank/DDBJ whole genome shotgun (WGS) entry which is preliminary data.</text>
</comment>
<name>A0A6N4Q8B6_9LEPT</name>
<evidence type="ECO:0000256" key="2">
    <source>
        <dbReference type="ARBA" id="ARBA00022679"/>
    </source>
</evidence>
<protein>
    <submittedName>
        <fullName evidence="5">Glycosyltransferase family 2 protein</fullName>
    </submittedName>
</protein>
<evidence type="ECO:0000256" key="3">
    <source>
        <dbReference type="SAM" id="Phobius"/>
    </source>
</evidence>
<keyword evidence="3" id="KW-0472">Membrane</keyword>
<dbReference type="InterPro" id="IPR029044">
    <property type="entry name" value="Nucleotide-diphossugar_trans"/>
</dbReference>
<dbReference type="Pfam" id="PF00535">
    <property type="entry name" value="Glycos_transf_2"/>
    <property type="match status" value="1"/>
</dbReference>
<sequence>MQSLVSVIVPVFNVEKYIVDTIRSILNQSFLDFELILVNDGSQDNSISIAEDILSSENVKFKILYQENKGLSSARNLGLKHALGEFVVFVDSDDILDPEFLNALISQAKTKEITASVVNFRFITQGEDKTSVKKINYTVFDNLFLQEQFLKRKVTLIIPCMLIRRSFLIKNSIYFDESIYFSEDQEFIWRLINHNIKISYSDAKLYFYLIRPNSIMTTINPNKVMSGYVGIKKLEFNSSFINGMFVLPRWTIGALKTVAKRSDYKTFIYLTKKLELEKHLDILFSFPDIRVRLVAFVCKISFFIFYLIFKRF</sequence>
<evidence type="ECO:0000313" key="5">
    <source>
        <dbReference type="EMBL" id="TGK71803.1"/>
    </source>
</evidence>
<dbReference type="OrthoDB" id="396512at2"/>
<dbReference type="InterPro" id="IPR001173">
    <property type="entry name" value="Glyco_trans_2-like"/>
</dbReference>
<feature type="transmembrane region" description="Helical" evidence="3">
    <location>
        <begin position="289"/>
        <end position="309"/>
    </location>
</feature>
<gene>
    <name evidence="5" type="ORF">EHQ18_07495</name>
</gene>
<dbReference type="AlphaFoldDB" id="A0A6N4Q8B6"/>
<keyword evidence="1" id="KW-0328">Glycosyltransferase</keyword>
<evidence type="ECO:0000313" key="6">
    <source>
        <dbReference type="Proteomes" id="UP000297239"/>
    </source>
</evidence>
<keyword evidence="3" id="KW-1133">Transmembrane helix</keyword>
<dbReference type="EMBL" id="RQFF01000016">
    <property type="protein sequence ID" value="TGK71803.1"/>
    <property type="molecule type" value="Genomic_DNA"/>
</dbReference>
<keyword evidence="3" id="KW-0812">Transmembrane</keyword>
<keyword evidence="6" id="KW-1185">Reference proteome</keyword>
<dbReference type="Proteomes" id="UP000297239">
    <property type="component" value="Unassembled WGS sequence"/>
</dbReference>
<accession>A0A6N4Q8B6</accession>
<proteinExistence type="predicted"/>
<dbReference type="RefSeq" id="WP_135633035.1">
    <property type="nucleotide sequence ID" value="NZ_RQFE01000014.1"/>
</dbReference>